<dbReference type="Proteomes" id="UP000288805">
    <property type="component" value="Unassembled WGS sequence"/>
</dbReference>
<evidence type="ECO:0000313" key="1">
    <source>
        <dbReference type="EMBL" id="RVX21530.1"/>
    </source>
</evidence>
<reference evidence="1 2" key="1">
    <citation type="journal article" date="2018" name="PLoS Genet.">
        <title>Population sequencing reveals clonal diversity and ancestral inbreeding in the grapevine cultivar Chardonnay.</title>
        <authorList>
            <person name="Roach M.J."/>
            <person name="Johnson D.L."/>
            <person name="Bohlmann J."/>
            <person name="van Vuuren H.J."/>
            <person name="Jones S.J."/>
            <person name="Pretorius I.S."/>
            <person name="Schmidt S.A."/>
            <person name="Borneman A.R."/>
        </authorList>
    </citation>
    <scope>NUCLEOTIDE SEQUENCE [LARGE SCALE GENOMIC DNA]</scope>
    <source>
        <strain evidence="2">cv. Chardonnay</strain>
        <tissue evidence="1">Leaf</tissue>
    </source>
</reference>
<comment type="caution">
    <text evidence="1">The sequence shown here is derived from an EMBL/GenBank/DDBJ whole genome shotgun (WGS) entry which is preliminary data.</text>
</comment>
<name>A0A438KK29_VITVI</name>
<gene>
    <name evidence="1" type="ORF">CK203_001895</name>
</gene>
<protein>
    <recommendedName>
        <fullName evidence="3">Retrotransposon gag domain-containing protein</fullName>
    </recommendedName>
</protein>
<proteinExistence type="predicted"/>
<dbReference type="AlphaFoldDB" id="A0A438KK29"/>
<evidence type="ECO:0000313" key="2">
    <source>
        <dbReference type="Proteomes" id="UP000288805"/>
    </source>
</evidence>
<evidence type="ECO:0008006" key="3">
    <source>
        <dbReference type="Google" id="ProtNLM"/>
    </source>
</evidence>
<accession>A0A438KK29</accession>
<dbReference type="EMBL" id="QGNW01000005">
    <property type="protein sequence ID" value="RVX21530.1"/>
    <property type="molecule type" value="Genomic_DNA"/>
</dbReference>
<organism evidence="1 2">
    <name type="scientific">Vitis vinifera</name>
    <name type="common">Grape</name>
    <dbReference type="NCBI Taxonomy" id="29760"/>
    <lineage>
        <taxon>Eukaryota</taxon>
        <taxon>Viridiplantae</taxon>
        <taxon>Streptophyta</taxon>
        <taxon>Embryophyta</taxon>
        <taxon>Tracheophyta</taxon>
        <taxon>Spermatophyta</taxon>
        <taxon>Magnoliopsida</taxon>
        <taxon>eudicotyledons</taxon>
        <taxon>Gunneridae</taxon>
        <taxon>Pentapetalae</taxon>
        <taxon>rosids</taxon>
        <taxon>Vitales</taxon>
        <taxon>Vitaceae</taxon>
        <taxon>Viteae</taxon>
        <taxon>Vitis</taxon>
    </lineage>
</organism>
<sequence length="60" mass="7014">MQENESLRDFMKRFGQDVLQVESCSMDAILEIFKWSICLGTPFFESLAKKSFATIDDIFR</sequence>